<organism evidence="2 3">
    <name type="scientific">Heyndrickxia oleronia</name>
    <dbReference type="NCBI Taxonomy" id="38875"/>
    <lineage>
        <taxon>Bacteria</taxon>
        <taxon>Bacillati</taxon>
        <taxon>Bacillota</taxon>
        <taxon>Bacilli</taxon>
        <taxon>Bacillales</taxon>
        <taxon>Bacillaceae</taxon>
        <taxon>Heyndrickxia</taxon>
    </lineage>
</organism>
<reference evidence="2 3" key="1">
    <citation type="submission" date="2017-01" db="EMBL/GenBank/DDBJ databases">
        <title>Draft genome sequence of Bacillus oleronius.</title>
        <authorList>
            <person name="Allam M."/>
        </authorList>
    </citation>
    <scope>NUCLEOTIDE SEQUENCE [LARGE SCALE GENOMIC DNA]</scope>
    <source>
        <strain evidence="2 3">DSM 9356</strain>
    </source>
</reference>
<keyword evidence="1" id="KW-0732">Signal</keyword>
<dbReference type="EMBL" id="MTLA01000093">
    <property type="protein sequence ID" value="OOP68635.1"/>
    <property type="molecule type" value="Genomic_DNA"/>
</dbReference>
<evidence type="ECO:0000313" key="3">
    <source>
        <dbReference type="Proteomes" id="UP000189761"/>
    </source>
</evidence>
<dbReference type="Proteomes" id="UP000189761">
    <property type="component" value="Unassembled WGS sequence"/>
</dbReference>
<accession>A0A8E2LE10</accession>
<evidence type="ECO:0000256" key="1">
    <source>
        <dbReference type="SAM" id="SignalP"/>
    </source>
</evidence>
<evidence type="ECO:0008006" key="4">
    <source>
        <dbReference type="Google" id="ProtNLM"/>
    </source>
</evidence>
<sequence>MNKKLIVAPIALFLISGLAGCGQNQDNAGNTQNKSNFQPVGYHTNNAQYIDHDGPMQELMDYTFGREDNIKNNNHLLPSGHPDDYDHHVQSPLTQYDTNFRVVNRDRHLRDINYHGHLNQRNSAAKSSYYTAYEGALAEKVANQAAAVTNVSDARAFIYGDKVLVSLVLKDDNNAKQTKVRVKQAVQPTLGNRSLLITSDLGTYYRVRQLDNELRNGGPKDTVKLDAKHLIESQNIERNRE</sequence>
<dbReference type="RefSeq" id="WP_078110046.1">
    <property type="nucleotide sequence ID" value="NZ_CP065424.1"/>
</dbReference>
<keyword evidence="3" id="KW-1185">Reference proteome</keyword>
<feature type="chain" id="PRO_5038591911" description="Spore cortex protein CoxA" evidence="1">
    <location>
        <begin position="20"/>
        <end position="241"/>
    </location>
</feature>
<dbReference type="PROSITE" id="PS51257">
    <property type="entry name" value="PROKAR_LIPOPROTEIN"/>
    <property type="match status" value="1"/>
</dbReference>
<dbReference type="Pfam" id="PF09580">
    <property type="entry name" value="Spore_YhcN_YlaJ"/>
    <property type="match status" value="1"/>
</dbReference>
<proteinExistence type="predicted"/>
<dbReference type="InterPro" id="IPR019076">
    <property type="entry name" value="Spore_lipoprot_YhcN/YlaJ-like"/>
</dbReference>
<gene>
    <name evidence="2" type="ORF">BWZ43_09350</name>
</gene>
<evidence type="ECO:0000313" key="2">
    <source>
        <dbReference type="EMBL" id="OOP68635.1"/>
    </source>
</evidence>
<name>A0A8E2LE10_9BACI</name>
<comment type="caution">
    <text evidence="2">The sequence shown here is derived from an EMBL/GenBank/DDBJ whole genome shotgun (WGS) entry which is preliminary data.</text>
</comment>
<protein>
    <recommendedName>
        <fullName evidence="4">Spore cortex protein CoxA</fullName>
    </recommendedName>
</protein>
<feature type="signal peptide" evidence="1">
    <location>
        <begin position="1"/>
        <end position="19"/>
    </location>
</feature>
<dbReference type="AlphaFoldDB" id="A0A8E2LE10"/>